<dbReference type="EMBL" id="QGKY02000089">
    <property type="protein sequence ID" value="KAF2615343.1"/>
    <property type="molecule type" value="Genomic_DNA"/>
</dbReference>
<proteinExistence type="predicted"/>
<feature type="region of interest" description="Disordered" evidence="1">
    <location>
        <begin position="238"/>
        <end position="306"/>
    </location>
</feature>
<comment type="caution">
    <text evidence="3">The sequence shown here is derived from an EMBL/GenBank/DDBJ whole genome shotgun (WGS) entry which is preliminary data.</text>
</comment>
<protein>
    <submittedName>
        <fullName evidence="3">Uncharacterized protein</fullName>
    </submittedName>
</protein>
<accession>A0A8S9MDU2</accession>
<reference evidence="3" key="1">
    <citation type="submission" date="2019-12" db="EMBL/GenBank/DDBJ databases">
        <title>Genome sequencing and annotation of Brassica cretica.</title>
        <authorList>
            <person name="Studholme D.J."/>
            <person name="Sarris P.F."/>
        </authorList>
    </citation>
    <scope>NUCLEOTIDE SEQUENCE</scope>
    <source>
        <strain evidence="2">PFS-001/15</strain>
        <strain evidence="3">PFS-102/07</strain>
        <tissue evidence="3">Leaf</tissue>
    </source>
</reference>
<evidence type="ECO:0000313" key="2">
    <source>
        <dbReference type="EMBL" id="KAF2576843.1"/>
    </source>
</evidence>
<sequence length="600" mass="65741">MSSSFSFPHPTTTIDDLEDLYKVYGVDLSIVLDLAGASETPETVRGGYCGANLSFFQFCGLTFPIPESVLEILVELDLSFTQFLPNFLRHLIAFLVRAREEGLSFGLGDFRHLVLVKRNKQSPGGSSVCGQLRFLSTSQNWAENIAPSGSSLMSYEIHGLIGVLRRGRSHWSSFDRTRIRAAFPIPEGTSSAPLVVGGSEDETEHSREVIATPSVQAQSSDRLVRQLVRRSSFRAFGSASRSRASNRPPLVSIQDSYDEGASEERWSPISLSPGSEDEAVAATRKRRRSSKAALPGPSRSRHVSEGDSSLFAAQGELISLAGRMRSAGCRLPSLVSSDEKEAYAKVAVVSPKVCFLLSFLLKSALRIASRLPGMTRRSRALVPKSRGFRWELKATKREGKRDAEKIEALTDDWRRTHQENEALSTQEKWMSKKKEVSVEIQLQEVIANIDLLNELKDGGLTVDAELARLKEMEEDCEGLVALGTVSDWSISELDLPQVSEDVGGSEEQPLVTPKGYELELTPWASTQEGKDLEGEKSAARVKSSSPTGLEGCDRSPKKAKTNGSDHCLGVSGETAVAKPFHWQFSHSKDCPIDVTSFQGS</sequence>
<feature type="compositionally biased region" description="Low complexity" evidence="1">
    <location>
        <begin position="238"/>
        <end position="247"/>
    </location>
</feature>
<evidence type="ECO:0000313" key="3">
    <source>
        <dbReference type="EMBL" id="KAF2615343.1"/>
    </source>
</evidence>
<feature type="region of interest" description="Disordered" evidence="1">
    <location>
        <begin position="526"/>
        <end position="565"/>
    </location>
</feature>
<name>A0A8S9MDU2_BRACR</name>
<organism evidence="3">
    <name type="scientific">Brassica cretica</name>
    <name type="common">Mustard</name>
    <dbReference type="NCBI Taxonomy" id="69181"/>
    <lineage>
        <taxon>Eukaryota</taxon>
        <taxon>Viridiplantae</taxon>
        <taxon>Streptophyta</taxon>
        <taxon>Embryophyta</taxon>
        <taxon>Tracheophyta</taxon>
        <taxon>Spermatophyta</taxon>
        <taxon>Magnoliopsida</taxon>
        <taxon>eudicotyledons</taxon>
        <taxon>Gunneridae</taxon>
        <taxon>Pentapetalae</taxon>
        <taxon>rosids</taxon>
        <taxon>malvids</taxon>
        <taxon>Brassicales</taxon>
        <taxon>Brassicaceae</taxon>
        <taxon>Brassiceae</taxon>
        <taxon>Brassica</taxon>
    </lineage>
</organism>
<dbReference type="AlphaFoldDB" id="A0A8S9MDU2"/>
<dbReference type="EMBL" id="QGKW02001660">
    <property type="protein sequence ID" value="KAF2576843.1"/>
    <property type="molecule type" value="Genomic_DNA"/>
</dbReference>
<dbReference type="Proteomes" id="UP000712281">
    <property type="component" value="Unassembled WGS sequence"/>
</dbReference>
<dbReference type="InterPro" id="IPR012436">
    <property type="entry name" value="DUF1633"/>
</dbReference>
<dbReference type="Pfam" id="PF07794">
    <property type="entry name" value="DUF1633"/>
    <property type="match status" value="1"/>
</dbReference>
<evidence type="ECO:0000256" key="1">
    <source>
        <dbReference type="SAM" id="MobiDB-lite"/>
    </source>
</evidence>
<gene>
    <name evidence="2" type="ORF">F2Q68_00005840</name>
    <name evidence="3" type="ORF">F2Q70_00012764</name>
</gene>
<feature type="compositionally biased region" description="Basic and acidic residues" evidence="1">
    <location>
        <begin position="528"/>
        <end position="538"/>
    </location>
</feature>